<feature type="region of interest" description="Disordered" evidence="2">
    <location>
        <begin position="323"/>
        <end position="342"/>
    </location>
</feature>
<dbReference type="Proteomes" id="UP000440096">
    <property type="component" value="Unassembled WGS sequence"/>
</dbReference>
<evidence type="ECO:0000259" key="3">
    <source>
        <dbReference type="Pfam" id="PF01266"/>
    </source>
</evidence>
<organism evidence="4 5">
    <name type="scientific">Amycolatopsis pithecellobii</name>
    <dbReference type="NCBI Taxonomy" id="664692"/>
    <lineage>
        <taxon>Bacteria</taxon>
        <taxon>Bacillati</taxon>
        <taxon>Actinomycetota</taxon>
        <taxon>Actinomycetes</taxon>
        <taxon>Pseudonocardiales</taxon>
        <taxon>Pseudonocardiaceae</taxon>
        <taxon>Amycolatopsis</taxon>
    </lineage>
</organism>
<comment type="caution">
    <text evidence="4">The sequence shown here is derived from an EMBL/GenBank/DDBJ whole genome shotgun (WGS) entry which is preliminary data.</text>
</comment>
<keyword evidence="1" id="KW-0560">Oxidoreductase</keyword>
<feature type="compositionally biased region" description="Low complexity" evidence="2">
    <location>
        <begin position="23"/>
        <end position="32"/>
    </location>
</feature>
<dbReference type="PANTHER" id="PTHR13847">
    <property type="entry name" value="SARCOSINE DEHYDROGENASE-RELATED"/>
    <property type="match status" value="1"/>
</dbReference>
<reference evidence="4 5" key="1">
    <citation type="submission" date="2019-11" db="EMBL/GenBank/DDBJ databases">
        <title>Draft genome of Amycolatopsis RM579.</title>
        <authorList>
            <person name="Duangmal K."/>
            <person name="Mingma R."/>
        </authorList>
    </citation>
    <scope>NUCLEOTIDE SEQUENCE [LARGE SCALE GENOMIC DNA]</scope>
    <source>
        <strain evidence="4 5">RM579</strain>
    </source>
</reference>
<protein>
    <submittedName>
        <fullName evidence="4">FAD-dependent oxidoreductase</fullName>
    </submittedName>
</protein>
<dbReference type="InterPro" id="IPR036188">
    <property type="entry name" value="FAD/NAD-bd_sf"/>
</dbReference>
<dbReference type="EMBL" id="WMBA01000001">
    <property type="protein sequence ID" value="MTD52391.1"/>
    <property type="molecule type" value="Genomic_DNA"/>
</dbReference>
<accession>A0A6N7YY84</accession>
<evidence type="ECO:0000256" key="2">
    <source>
        <dbReference type="SAM" id="MobiDB-lite"/>
    </source>
</evidence>
<dbReference type="Gene3D" id="3.30.9.10">
    <property type="entry name" value="D-Amino Acid Oxidase, subunit A, domain 2"/>
    <property type="match status" value="1"/>
</dbReference>
<dbReference type="Gene3D" id="3.50.50.60">
    <property type="entry name" value="FAD/NAD(P)-binding domain"/>
    <property type="match status" value="1"/>
</dbReference>
<dbReference type="GO" id="GO:0016491">
    <property type="term" value="F:oxidoreductase activity"/>
    <property type="evidence" value="ECO:0007669"/>
    <property type="project" value="UniProtKB-KW"/>
</dbReference>
<gene>
    <name evidence="4" type="ORF">GKO32_00085</name>
</gene>
<evidence type="ECO:0000256" key="1">
    <source>
        <dbReference type="ARBA" id="ARBA00023002"/>
    </source>
</evidence>
<dbReference type="SUPFAM" id="SSF51905">
    <property type="entry name" value="FAD/NAD(P)-binding domain"/>
    <property type="match status" value="1"/>
</dbReference>
<dbReference type="AlphaFoldDB" id="A0A6N7YY84"/>
<dbReference type="Pfam" id="PF01266">
    <property type="entry name" value="DAO"/>
    <property type="match status" value="1"/>
</dbReference>
<evidence type="ECO:0000313" key="5">
    <source>
        <dbReference type="Proteomes" id="UP000440096"/>
    </source>
</evidence>
<dbReference type="GO" id="GO:0005737">
    <property type="term" value="C:cytoplasm"/>
    <property type="evidence" value="ECO:0007669"/>
    <property type="project" value="TreeGrafter"/>
</dbReference>
<dbReference type="PANTHER" id="PTHR13847:SF287">
    <property type="entry name" value="FAD-DEPENDENT OXIDOREDUCTASE DOMAIN-CONTAINING PROTEIN 1"/>
    <property type="match status" value="1"/>
</dbReference>
<dbReference type="OrthoDB" id="9806452at2"/>
<feature type="region of interest" description="Disordered" evidence="2">
    <location>
        <begin position="1"/>
        <end position="32"/>
    </location>
</feature>
<name>A0A6N7YY84_9PSEU</name>
<proteinExistence type="predicted"/>
<evidence type="ECO:0000313" key="4">
    <source>
        <dbReference type="EMBL" id="MTD52391.1"/>
    </source>
</evidence>
<dbReference type="InterPro" id="IPR006076">
    <property type="entry name" value="FAD-dep_OxRdtase"/>
</dbReference>
<sequence length="442" mass="46239">MPGSRTLTHRRRNRVRGHPGTPVRPAASGRAAGVAAQSVVPRPAAPATGIHSRSAKRTPVTRTVDVAVLGGGVVGASIAHHLAGAGVSVALVERSSGTHRSATSNTAGQIRLHHSDPADAQLAALSFGTFENWGEKIGGDAGFRRTGFAFLVGERHTDILRDNVKVLTDLGVEAIVLTPAEFADRHPGLNLDGVAAVAYEPRSGYADPHRTRTAFLDQARGVTVLTSRSGGRLLWSGQRVSGVDTGAERVAAGEVVLAAGAWSGALLGEFAPPLRTKRVGLIVADAGDLPAREHLPMVIDDLTGTYFRPAFDHSVLFGVPLEGWDTEPDDANDPPERDREAAARARIDRRLPGLARAPRTSAAAAADGYTPDGRALIGRLFAGLYLATGFNGGGFKVAPSVGRAVAAELTGAGDQPELVPYRPDRFAAGREPVAPIPRYATM</sequence>
<feature type="domain" description="FAD dependent oxidoreductase" evidence="3">
    <location>
        <begin position="65"/>
        <end position="407"/>
    </location>
</feature>
<feature type="compositionally biased region" description="Acidic residues" evidence="2">
    <location>
        <begin position="324"/>
        <end position="333"/>
    </location>
</feature>
<keyword evidence="5" id="KW-1185">Reference proteome</keyword>
<feature type="compositionally biased region" description="Basic residues" evidence="2">
    <location>
        <begin position="7"/>
        <end position="17"/>
    </location>
</feature>